<protein>
    <submittedName>
        <fullName evidence="3">Uncharacterized protein encoded in toxicity protection region of plasmid R478, contains von Willebrand factor (VWF) domain</fullName>
    </submittedName>
</protein>
<dbReference type="AlphaFoldDB" id="A0A8H2M806"/>
<evidence type="ECO:0000313" key="3">
    <source>
        <dbReference type="EMBL" id="VFB15990.1"/>
    </source>
</evidence>
<dbReference type="Pfam" id="PF00092">
    <property type="entry name" value="VWA"/>
    <property type="match status" value="1"/>
</dbReference>
<reference evidence="3 4" key="1">
    <citation type="submission" date="2019-02" db="EMBL/GenBank/DDBJ databases">
        <authorList>
            <consortium name="Pathogen Informatics"/>
        </authorList>
    </citation>
    <scope>NUCLEOTIDE SEQUENCE [LARGE SCALE GENOMIC DNA]</scope>
    <source>
        <strain evidence="3 4">3012STDY7089603</strain>
    </source>
</reference>
<comment type="caution">
    <text evidence="3">The sequence shown here is derived from an EMBL/GenBank/DDBJ whole genome shotgun (WGS) entry which is preliminary data.</text>
</comment>
<evidence type="ECO:0000256" key="1">
    <source>
        <dbReference type="SAM" id="Coils"/>
    </source>
</evidence>
<evidence type="ECO:0000313" key="4">
    <source>
        <dbReference type="Proteomes" id="UP000377798"/>
    </source>
</evidence>
<dbReference type="InterPro" id="IPR002035">
    <property type="entry name" value="VWF_A"/>
</dbReference>
<feature type="coiled-coil region" evidence="1">
    <location>
        <begin position="243"/>
        <end position="286"/>
    </location>
</feature>
<dbReference type="SUPFAM" id="SSF53300">
    <property type="entry name" value="vWA-like"/>
    <property type="match status" value="1"/>
</dbReference>
<gene>
    <name evidence="3" type="ORF">NCTC13150_00500</name>
</gene>
<name>A0A8H2M806_9FIRM</name>
<dbReference type="InterPro" id="IPR036465">
    <property type="entry name" value="vWFA_dom_sf"/>
</dbReference>
<dbReference type="SMART" id="SM00327">
    <property type="entry name" value="VWA"/>
    <property type="match status" value="1"/>
</dbReference>
<evidence type="ECO:0000259" key="2">
    <source>
        <dbReference type="PROSITE" id="PS50234"/>
    </source>
</evidence>
<keyword evidence="1" id="KW-0175">Coiled coil</keyword>
<dbReference type="EMBL" id="CAACYI010000001">
    <property type="protein sequence ID" value="VFB15990.1"/>
    <property type="molecule type" value="Genomic_DNA"/>
</dbReference>
<feature type="domain" description="VWFA" evidence="2">
    <location>
        <begin position="420"/>
        <end position="618"/>
    </location>
</feature>
<feature type="coiled-coil region" evidence="1">
    <location>
        <begin position="524"/>
        <end position="568"/>
    </location>
</feature>
<dbReference type="RefSeq" id="WP_131748450.1">
    <property type="nucleotide sequence ID" value="NZ_CAACYI010000001.1"/>
</dbReference>
<dbReference type="CDD" id="cd00198">
    <property type="entry name" value="vWFA"/>
    <property type="match status" value="1"/>
</dbReference>
<accession>A0A8H2M806</accession>
<dbReference type="PROSITE" id="PS50234">
    <property type="entry name" value="VWFA"/>
    <property type="match status" value="1"/>
</dbReference>
<organism evidence="3 4">
    <name type="scientific">Urinicoccus massiliensis</name>
    <dbReference type="NCBI Taxonomy" id="1723382"/>
    <lineage>
        <taxon>Bacteria</taxon>
        <taxon>Bacillati</taxon>
        <taxon>Bacillota</taxon>
        <taxon>Tissierellia</taxon>
        <taxon>Tissierellales</taxon>
        <taxon>Peptoniphilaceae</taxon>
        <taxon>Urinicoccus</taxon>
    </lineage>
</organism>
<dbReference type="Proteomes" id="UP000377798">
    <property type="component" value="Unassembled WGS sequence"/>
</dbReference>
<keyword evidence="4" id="KW-1185">Reference proteome</keyword>
<sequence length="626" mass="74069">MGLETLYEFIAAEKRGMVLYSRDPHFLVLGSTENPKFRIDIKEKQLFVPVQWFDEGGLATKEMEWKIYHELTSYLFLKEDYKYLAHRKDRIMEKAQDFNSWMARDLFPGKDLNPTSVFDYILTEVRRFYHHLDRIAQGVHLAQRLPVYREAESAEAIYQVLVHEGVTDKLDKRSPHIQYLYNMEIEALTGYPPQDYGNYELIHRKILGKDTIDFLKDVCLYPQGVRDDLFDGYFYPVYLELWIEELESRYKEAEKKFQDVKEEHRLMKVMEDMDEEEETIDAIDLQDQDQLANEELDFPDNDDQTAQERKDNRIEHEIQEMDKHWSIEGRTRAEYEQIKKEINPLRNQMQTFWKEMLRNSLQFKKVFKQPLKKGSLIIDEFVRGYPDYQESMRKGSLNDLEIYGQYQTRVKSMIGVDGIEVTLMIDNSGSMDDIKRHYAKRAMSAMLFSLQDLNAYLVRYRKLLGRRTDIKTQVYYFGSDFEEVRPLSRPQSFQKEEKQWLDLIAYLNGLSGHTHDEKPLRDVYENLNKEQKDLLEKNKLLKIIFVITDGASNDKEKVKEALAKLRKEKIVVLGVQIGQLTEEELKQFKYIWQEPGTSQGIILGQNLSKLPQLLLGQLGDLLNLIK</sequence>
<proteinExistence type="predicted"/>
<dbReference type="Gene3D" id="3.40.50.410">
    <property type="entry name" value="von Willebrand factor, type A domain"/>
    <property type="match status" value="1"/>
</dbReference>